<evidence type="ECO:0000313" key="3">
    <source>
        <dbReference type="EMBL" id="TCS63345.1"/>
    </source>
</evidence>
<feature type="coiled-coil region" evidence="1">
    <location>
        <begin position="3"/>
        <end position="57"/>
    </location>
</feature>
<evidence type="ECO:0000313" key="5">
    <source>
        <dbReference type="Proteomes" id="UP000702954"/>
    </source>
</evidence>
<organism evidence="3 4">
    <name type="scientific">Faecalimonas umbilicata</name>
    <dbReference type="NCBI Taxonomy" id="1912855"/>
    <lineage>
        <taxon>Bacteria</taxon>
        <taxon>Bacillati</taxon>
        <taxon>Bacillota</taxon>
        <taxon>Clostridia</taxon>
        <taxon>Lachnospirales</taxon>
        <taxon>Lachnospiraceae</taxon>
        <taxon>Faecalimonas</taxon>
    </lineage>
</organism>
<dbReference type="EMBL" id="BHEO01000005">
    <property type="protein sequence ID" value="GBU04871.1"/>
    <property type="molecule type" value="Genomic_DNA"/>
</dbReference>
<reference evidence="3 4" key="2">
    <citation type="submission" date="2019-03" db="EMBL/GenBank/DDBJ databases">
        <title>Genomic Encyclopedia of Type Strains, Phase IV (KMG-IV): sequencing the most valuable type-strain genomes for metagenomic binning, comparative biology and taxonomic classification.</title>
        <authorList>
            <person name="Goeker M."/>
        </authorList>
    </citation>
    <scope>NUCLEOTIDE SEQUENCE [LARGE SCALE GENOMIC DNA]</scope>
    <source>
        <strain evidence="3 4">DSM 103426</strain>
    </source>
</reference>
<keyword evidence="1" id="KW-0175">Coiled coil</keyword>
<protein>
    <submittedName>
        <fullName evidence="3">Uncharacterized protein</fullName>
    </submittedName>
</protein>
<comment type="caution">
    <text evidence="3">The sequence shown here is derived from an EMBL/GenBank/DDBJ whole genome shotgun (WGS) entry which is preliminary data.</text>
</comment>
<accession>A0A4R3JD73</accession>
<dbReference type="Proteomes" id="UP000702954">
    <property type="component" value="Unassembled WGS sequence"/>
</dbReference>
<name>A0A4R3JD73_9FIRM</name>
<gene>
    <name evidence="3" type="ORF">EDD74_1299</name>
    <name evidence="2" type="ORF">FAEUMB_14120</name>
</gene>
<dbReference type="EMBL" id="SLZV01000029">
    <property type="protein sequence ID" value="TCS63345.1"/>
    <property type="molecule type" value="Genomic_DNA"/>
</dbReference>
<evidence type="ECO:0000256" key="1">
    <source>
        <dbReference type="SAM" id="Coils"/>
    </source>
</evidence>
<reference evidence="2 5" key="1">
    <citation type="journal article" date="2018" name="Int. J. Syst. Evol. Microbiol.">
        <title>Draft Genome Sequence of Faecalimonas umbilicata JCM 30896T, an Acetate-Producing Bacterium Isolated from Human Feces.</title>
        <authorList>
            <person name="Sakamoto M."/>
            <person name="Ikeyama N."/>
            <person name="Yuki M."/>
            <person name="Ohkuma M."/>
        </authorList>
    </citation>
    <scope>NUCLEOTIDE SEQUENCE [LARGE SCALE GENOMIC DNA]</scope>
    <source>
        <strain evidence="2 5">EGH7</strain>
    </source>
</reference>
<proteinExistence type="predicted"/>
<dbReference type="Proteomes" id="UP000294613">
    <property type="component" value="Unassembled WGS sequence"/>
</dbReference>
<evidence type="ECO:0000313" key="4">
    <source>
        <dbReference type="Proteomes" id="UP000294613"/>
    </source>
</evidence>
<sequence>MSLKEQLEKVQKELQKLEEQKKDALIREKELKLKIELEETKNEVKKNRKVMEIVEEHFGEMTEKNLELFQKIMQEQSEQMRSRKENLMR</sequence>
<dbReference type="RefSeq" id="WP_116441575.1">
    <property type="nucleotide sequence ID" value="NZ_BHEO01000005.1"/>
</dbReference>
<keyword evidence="5" id="KW-1185">Reference proteome</keyword>
<evidence type="ECO:0000313" key="2">
    <source>
        <dbReference type="EMBL" id="GBU04871.1"/>
    </source>
</evidence>
<dbReference type="AlphaFoldDB" id="A0A4R3JD73"/>